<organism evidence="4 5">
    <name type="scientific">Rotaria magnacalcarata</name>
    <dbReference type="NCBI Taxonomy" id="392030"/>
    <lineage>
        <taxon>Eukaryota</taxon>
        <taxon>Metazoa</taxon>
        <taxon>Spiralia</taxon>
        <taxon>Gnathifera</taxon>
        <taxon>Rotifera</taxon>
        <taxon>Eurotatoria</taxon>
        <taxon>Bdelloidea</taxon>
        <taxon>Philodinida</taxon>
        <taxon>Philodinidae</taxon>
        <taxon>Rotaria</taxon>
    </lineage>
</organism>
<dbReference type="EMBL" id="CAJOBI010001028">
    <property type="protein sequence ID" value="CAF3859123.1"/>
    <property type="molecule type" value="Genomic_DNA"/>
</dbReference>
<dbReference type="GO" id="GO:0005525">
    <property type="term" value="F:GTP binding"/>
    <property type="evidence" value="ECO:0007669"/>
    <property type="project" value="UniProtKB-KW"/>
</dbReference>
<evidence type="ECO:0000313" key="5">
    <source>
        <dbReference type="Proteomes" id="UP000676336"/>
    </source>
</evidence>
<dbReference type="InterPro" id="IPR050227">
    <property type="entry name" value="Rab"/>
</dbReference>
<dbReference type="PANTHER" id="PTHR47977">
    <property type="entry name" value="RAS-RELATED PROTEIN RAB"/>
    <property type="match status" value="1"/>
</dbReference>
<dbReference type="InterPro" id="IPR027417">
    <property type="entry name" value="P-loop_NTPase"/>
</dbReference>
<dbReference type="PRINTS" id="PR00449">
    <property type="entry name" value="RASTRNSFRMNG"/>
</dbReference>
<dbReference type="FunFam" id="3.40.50.300:FF:001447">
    <property type="entry name" value="Ras-related protein Rab-1B"/>
    <property type="match status" value="2"/>
</dbReference>
<evidence type="ECO:0000313" key="4">
    <source>
        <dbReference type="EMBL" id="CAF3859123.1"/>
    </source>
</evidence>
<dbReference type="NCBIfam" id="TIGR00231">
    <property type="entry name" value="small_GTP"/>
    <property type="match status" value="3"/>
</dbReference>
<name>A0A8S2KKJ2_9BILA</name>
<keyword evidence="3" id="KW-0449">Lipoprotein</keyword>
<sequence length="624" mass="69746">MLLIGDSGVGKTSLLKRFTLDIFDESFHPTIGVEFTTKSVTINGKTLKLQICDTAFQERYRSVTNSDYRGAQAVIIVFDVTKAESFDNLKVWLEELNQHLDKSVKKILVGNKYDLIYDRVVGRETAQKFADSLNIPYVETSAKGSMNVEEAFNILLTQIMSIPEEASSEKTAQQEPILDTATDTPEYYHLFKIIMVGDYNVGKTSLLLRFVDDTFSENSITTLGVDFKCRTIEINGRKVMLQMWDTAGEEKFGTLQSRYYEGTHGVIAIIDLTNEQSLENILKWGEEFDRHRLDATSVVIVGNKCDLIHERVIAAETIQKFVESAGVKYIETSAKNSINVEQVFQAIATEIMSTLQQAESPPESKPVETPTPVKQNYDYLCKLIVVGDAGVGKSSILSRFADNTFDESYLATIGVDFKISKIERNGITIKLQIWDTAGQERFRTIMSSHYRGAQGFIIVYDVTNAQSFENIKAWLDSIDRNANENAKKLLVGNKCDLTSSRVVDQTAVQKFADSLHIPYVEVSAKSSANIEQAFEIMGNEFMSTLPLTLGQQWESKTVKNTASATKEPNYLLKLVIIGDSAVGKSSLLSRYANNTFNESFIPTIGIDFACRTIQVDGKTTKISF</sequence>
<dbReference type="Proteomes" id="UP000676336">
    <property type="component" value="Unassembled WGS sequence"/>
</dbReference>
<reference evidence="4" key="1">
    <citation type="submission" date="2021-02" db="EMBL/GenBank/DDBJ databases">
        <authorList>
            <person name="Nowell W R."/>
        </authorList>
    </citation>
    <scope>NUCLEOTIDE SEQUENCE</scope>
</reference>
<dbReference type="GO" id="GO:0003924">
    <property type="term" value="F:GTPase activity"/>
    <property type="evidence" value="ECO:0007669"/>
    <property type="project" value="InterPro"/>
</dbReference>
<proteinExistence type="predicted"/>
<dbReference type="PROSITE" id="PS51419">
    <property type="entry name" value="RAB"/>
    <property type="match status" value="4"/>
</dbReference>
<dbReference type="SUPFAM" id="SSF52540">
    <property type="entry name" value="P-loop containing nucleoside triphosphate hydrolases"/>
    <property type="match status" value="4"/>
</dbReference>
<keyword evidence="1" id="KW-0547">Nucleotide-binding</keyword>
<dbReference type="SMART" id="SM00174">
    <property type="entry name" value="RHO"/>
    <property type="match status" value="3"/>
</dbReference>
<dbReference type="SMART" id="SM00176">
    <property type="entry name" value="RAN"/>
    <property type="match status" value="3"/>
</dbReference>
<dbReference type="SMART" id="SM00173">
    <property type="entry name" value="RAS"/>
    <property type="match status" value="3"/>
</dbReference>
<dbReference type="Pfam" id="PF00071">
    <property type="entry name" value="Ras"/>
    <property type="match status" value="4"/>
</dbReference>
<dbReference type="PROSITE" id="PS51420">
    <property type="entry name" value="RHO"/>
    <property type="match status" value="2"/>
</dbReference>
<accession>A0A8S2KKJ2</accession>
<dbReference type="PROSITE" id="PS51421">
    <property type="entry name" value="RAS"/>
    <property type="match status" value="3"/>
</dbReference>
<dbReference type="FunFam" id="3.40.50.300:FF:001129">
    <property type="entry name" value="ras-related protein Rab-44 isoform X2"/>
    <property type="match status" value="1"/>
</dbReference>
<protein>
    <submittedName>
        <fullName evidence="4">Uncharacterized protein</fullName>
    </submittedName>
</protein>
<evidence type="ECO:0000256" key="3">
    <source>
        <dbReference type="ARBA" id="ARBA00023288"/>
    </source>
</evidence>
<dbReference type="InterPro" id="IPR001806">
    <property type="entry name" value="Small_GTPase"/>
</dbReference>
<feature type="non-terminal residue" evidence="4">
    <location>
        <position position="1"/>
    </location>
</feature>
<evidence type="ECO:0000256" key="1">
    <source>
        <dbReference type="ARBA" id="ARBA00022741"/>
    </source>
</evidence>
<comment type="caution">
    <text evidence="4">The sequence shown here is derived from an EMBL/GenBank/DDBJ whole genome shotgun (WGS) entry which is preliminary data.</text>
</comment>
<dbReference type="AlphaFoldDB" id="A0A8S2KKJ2"/>
<dbReference type="CDD" id="cd00154">
    <property type="entry name" value="Rab"/>
    <property type="match status" value="2"/>
</dbReference>
<dbReference type="InterPro" id="IPR005225">
    <property type="entry name" value="Small_GTP-bd"/>
</dbReference>
<dbReference type="Gene3D" id="3.40.50.300">
    <property type="entry name" value="P-loop containing nucleotide triphosphate hydrolases"/>
    <property type="match status" value="4"/>
</dbReference>
<dbReference type="SMART" id="SM00175">
    <property type="entry name" value="RAB"/>
    <property type="match status" value="3"/>
</dbReference>
<gene>
    <name evidence="4" type="ORF">SMN809_LOCUS4445</name>
</gene>
<evidence type="ECO:0000256" key="2">
    <source>
        <dbReference type="ARBA" id="ARBA00023134"/>
    </source>
</evidence>
<keyword evidence="2" id="KW-0342">GTP-binding</keyword>